<evidence type="ECO:0000256" key="1">
    <source>
        <dbReference type="SAM" id="SignalP"/>
    </source>
</evidence>
<dbReference type="RefSeq" id="WP_161049621.1">
    <property type="nucleotide sequence ID" value="NZ_WWCR01000005.1"/>
</dbReference>
<evidence type="ECO:0000313" key="3">
    <source>
        <dbReference type="Proteomes" id="UP000469734"/>
    </source>
</evidence>
<accession>A0A7X4GZH1</accession>
<name>A0A7X4GZH1_9BURK</name>
<proteinExistence type="predicted"/>
<comment type="caution">
    <text evidence="2">The sequence shown here is derived from an EMBL/GenBank/DDBJ whole genome shotgun (WGS) entry which is preliminary data.</text>
</comment>
<dbReference type="Proteomes" id="UP000469734">
    <property type="component" value="Unassembled WGS sequence"/>
</dbReference>
<protein>
    <submittedName>
        <fullName evidence="2">Uncharacterized protein</fullName>
    </submittedName>
</protein>
<organism evidence="2 3">
    <name type="scientific">Duganella margarita</name>
    <dbReference type="NCBI Taxonomy" id="2692170"/>
    <lineage>
        <taxon>Bacteria</taxon>
        <taxon>Pseudomonadati</taxon>
        <taxon>Pseudomonadota</taxon>
        <taxon>Betaproteobacteria</taxon>
        <taxon>Burkholderiales</taxon>
        <taxon>Oxalobacteraceae</taxon>
        <taxon>Telluria group</taxon>
        <taxon>Duganella</taxon>
    </lineage>
</organism>
<dbReference type="EMBL" id="WWCR01000005">
    <property type="protein sequence ID" value="MYM72035.1"/>
    <property type="molecule type" value="Genomic_DNA"/>
</dbReference>
<gene>
    <name evidence="2" type="ORF">GTP56_07455</name>
</gene>
<feature type="signal peptide" evidence="1">
    <location>
        <begin position="1"/>
        <end position="17"/>
    </location>
</feature>
<sequence length="312" mass="34510">MRTALLLLLAITLPARAADPAGTWKYDKGAEYFGQLKPLPPPKFQTLQISNSQLILSTSCIVPLTPQPYAYDVLFQSLLNEDVDEAKLTPYLSKQFAVTLTGVKTFYRAERHASRCNLHLNDFIVTDNALLVPFAGSAFYRFVRSADTPQLYGRKTSHLPFNSAAYSSICLGRLPISKGVPQATTKCGPVYMPYVAAANGDALSQLIGTHDYQKGGARYADDYANPFANKLHPVFVMLPPMKDVLLVRVDDMQPGPNEQRDVMSGVFLAIKDGKITDQLNQGCLITSDYACVDEDGKRQYQLLESGKFQKLK</sequence>
<dbReference type="AlphaFoldDB" id="A0A7X4GZH1"/>
<keyword evidence="1" id="KW-0732">Signal</keyword>
<reference evidence="2 3" key="1">
    <citation type="submission" date="2019-12" db="EMBL/GenBank/DDBJ databases">
        <title>Novel species isolated from a subtropical stream in China.</title>
        <authorList>
            <person name="Lu H."/>
        </authorList>
    </citation>
    <scope>NUCLEOTIDE SEQUENCE [LARGE SCALE GENOMIC DNA]</scope>
    <source>
        <strain evidence="2 3">FT134W</strain>
    </source>
</reference>
<feature type="chain" id="PRO_5031482071" evidence="1">
    <location>
        <begin position="18"/>
        <end position="312"/>
    </location>
</feature>
<evidence type="ECO:0000313" key="2">
    <source>
        <dbReference type="EMBL" id="MYM72035.1"/>
    </source>
</evidence>